<evidence type="ECO:0000256" key="1">
    <source>
        <dbReference type="SAM" id="MobiDB-lite"/>
    </source>
</evidence>
<reference evidence="3" key="2">
    <citation type="submission" date="2017-05" db="EMBL/GenBank/DDBJ databases">
        <title>Draft genome sequence of Geobacter pelophilus, a iron(III)-reducing bacteria.</title>
        <authorList>
            <person name="Aoyagi T."/>
            <person name="Koike H."/>
            <person name="Morita T."/>
            <person name="Sato Y."/>
            <person name="Habe H."/>
            <person name="Hori T."/>
        </authorList>
    </citation>
    <scope>NUCLEOTIDE SEQUENCE [LARGE SCALE GENOMIC DNA]</scope>
    <source>
        <strain evidence="3">Drf2</strain>
    </source>
</reference>
<gene>
    <name evidence="2" type="ORF">GPEL0_01f2095</name>
</gene>
<dbReference type="EMBL" id="BDQG01000001">
    <property type="protein sequence ID" value="GAW66643.1"/>
    <property type="molecule type" value="Genomic_DNA"/>
</dbReference>
<protein>
    <recommendedName>
        <fullName evidence="4">Transposase</fullName>
    </recommendedName>
</protein>
<feature type="compositionally biased region" description="Basic and acidic residues" evidence="1">
    <location>
        <begin position="16"/>
        <end position="28"/>
    </location>
</feature>
<name>A0ABQ0MI10_9BACT</name>
<sequence length="45" mass="5138">MQRGNAGSDEDVNADGTHRNRAPHELADKLKQLKRLDIELENRKP</sequence>
<dbReference type="Proteomes" id="UP000194153">
    <property type="component" value="Unassembled WGS sequence"/>
</dbReference>
<evidence type="ECO:0008006" key="4">
    <source>
        <dbReference type="Google" id="ProtNLM"/>
    </source>
</evidence>
<evidence type="ECO:0000313" key="2">
    <source>
        <dbReference type="EMBL" id="GAW66643.1"/>
    </source>
</evidence>
<feature type="region of interest" description="Disordered" evidence="1">
    <location>
        <begin position="1"/>
        <end position="28"/>
    </location>
</feature>
<evidence type="ECO:0000313" key="3">
    <source>
        <dbReference type="Proteomes" id="UP000194153"/>
    </source>
</evidence>
<reference evidence="2 3" key="1">
    <citation type="submission" date="2017-04" db="EMBL/GenBank/DDBJ databases">
        <authorList>
            <consortium name="Geobacter pelophilus Genome Sequencing"/>
            <person name="Aoyagi T."/>
            <person name="Koike H."/>
            <person name="Hori T."/>
        </authorList>
    </citation>
    <scope>NUCLEOTIDE SEQUENCE [LARGE SCALE GENOMIC DNA]</scope>
    <source>
        <strain evidence="2 3">Drf2</strain>
    </source>
</reference>
<proteinExistence type="predicted"/>
<accession>A0ABQ0MI10</accession>
<keyword evidence="3" id="KW-1185">Reference proteome</keyword>
<comment type="caution">
    <text evidence="2">The sequence shown here is derived from an EMBL/GenBank/DDBJ whole genome shotgun (WGS) entry which is preliminary data.</text>
</comment>
<organism evidence="2 3">
    <name type="scientific">Geoanaerobacter pelophilus</name>
    <dbReference type="NCBI Taxonomy" id="60036"/>
    <lineage>
        <taxon>Bacteria</taxon>
        <taxon>Pseudomonadati</taxon>
        <taxon>Thermodesulfobacteriota</taxon>
        <taxon>Desulfuromonadia</taxon>
        <taxon>Geobacterales</taxon>
        <taxon>Geobacteraceae</taxon>
        <taxon>Geoanaerobacter</taxon>
    </lineage>
</organism>